<feature type="region of interest" description="Disordered" evidence="1">
    <location>
        <begin position="32"/>
        <end position="57"/>
    </location>
</feature>
<evidence type="ECO:0000313" key="2">
    <source>
        <dbReference type="EMBL" id="KAE8373871.1"/>
    </source>
</evidence>
<gene>
    <name evidence="2" type="ORF">BDV26DRAFT_296540</name>
</gene>
<dbReference type="AlphaFoldDB" id="A0A5N7AVJ4"/>
<dbReference type="Proteomes" id="UP000326198">
    <property type="component" value="Unassembled WGS sequence"/>
</dbReference>
<feature type="compositionally biased region" description="Basic and acidic residues" evidence="1">
    <location>
        <begin position="44"/>
        <end position="57"/>
    </location>
</feature>
<proteinExistence type="predicted"/>
<evidence type="ECO:0000256" key="1">
    <source>
        <dbReference type="SAM" id="MobiDB-lite"/>
    </source>
</evidence>
<reference evidence="2 3" key="1">
    <citation type="submission" date="2019-04" db="EMBL/GenBank/DDBJ databases">
        <title>Friends and foes A comparative genomics studyof 23 Aspergillus species from section Flavi.</title>
        <authorList>
            <consortium name="DOE Joint Genome Institute"/>
            <person name="Kjaerbolling I."/>
            <person name="Vesth T."/>
            <person name="Frisvad J.C."/>
            <person name="Nybo J.L."/>
            <person name="Theobald S."/>
            <person name="Kildgaard S."/>
            <person name="Isbrandt T."/>
            <person name="Kuo A."/>
            <person name="Sato A."/>
            <person name="Lyhne E.K."/>
            <person name="Kogle M.E."/>
            <person name="Wiebenga A."/>
            <person name="Kun R.S."/>
            <person name="Lubbers R.J."/>
            <person name="Makela M.R."/>
            <person name="Barry K."/>
            <person name="Chovatia M."/>
            <person name="Clum A."/>
            <person name="Daum C."/>
            <person name="Haridas S."/>
            <person name="He G."/>
            <person name="LaButti K."/>
            <person name="Lipzen A."/>
            <person name="Mondo S."/>
            <person name="Riley R."/>
            <person name="Salamov A."/>
            <person name="Simmons B.A."/>
            <person name="Magnuson J.K."/>
            <person name="Henrissat B."/>
            <person name="Mortensen U.H."/>
            <person name="Larsen T.O."/>
            <person name="Devries R.P."/>
            <person name="Grigoriev I.V."/>
            <person name="Machida M."/>
            <person name="Baker S.E."/>
            <person name="Andersen M.R."/>
        </authorList>
    </citation>
    <scope>NUCLEOTIDE SEQUENCE [LARGE SCALE GENOMIC DNA]</scope>
    <source>
        <strain evidence="2 3">IBT 29228</strain>
    </source>
</reference>
<organism evidence="2 3">
    <name type="scientific">Aspergillus bertholletiae</name>
    <dbReference type="NCBI Taxonomy" id="1226010"/>
    <lineage>
        <taxon>Eukaryota</taxon>
        <taxon>Fungi</taxon>
        <taxon>Dikarya</taxon>
        <taxon>Ascomycota</taxon>
        <taxon>Pezizomycotina</taxon>
        <taxon>Eurotiomycetes</taxon>
        <taxon>Eurotiomycetidae</taxon>
        <taxon>Eurotiales</taxon>
        <taxon>Aspergillaceae</taxon>
        <taxon>Aspergillus</taxon>
        <taxon>Aspergillus subgen. Circumdati</taxon>
    </lineage>
</organism>
<dbReference type="EMBL" id="ML736301">
    <property type="protein sequence ID" value="KAE8373871.1"/>
    <property type="molecule type" value="Genomic_DNA"/>
</dbReference>
<sequence length="388" mass="42318">MLLKGQNQDQGVFGVMEDITYVEDTGANSWRRVPSGELLGGSAKDSEDTGVELRDYRSPPVPASWGGYSAGHNKELPNRVNSTKINPPQKQEPVTFSCEQPSLLQEWSSNSNCLSRGDFILGAITLVVIDDYVESMTGQQYMESFHPEIGAKLVEAIITALDSPEYISGSFEGTNFTMTEVSIPTTLACWSPLFENAVIVLKPAEVFPSRGGLLKLFFGALLQLAAVEYPVMVESGLVLVGYSTVLVPIEISFSGQILWHLEVSSGSQPLYKSELQATQGSWLQKQTLEELQTTEALLGWCGSARVDLGTERLDAGTVRWSIATIKPTTWCWKGANLQLLDQSAAPIQIGTQLGLSWEHVINTVRFTPGGNYTGCLASSMLEHVIHPV</sequence>
<keyword evidence="3" id="KW-1185">Reference proteome</keyword>
<name>A0A5N7AVJ4_9EURO</name>
<accession>A0A5N7AVJ4</accession>
<protein>
    <submittedName>
        <fullName evidence="2">Uncharacterized protein</fullName>
    </submittedName>
</protein>
<evidence type="ECO:0000313" key="3">
    <source>
        <dbReference type="Proteomes" id="UP000326198"/>
    </source>
</evidence>
<dbReference type="OrthoDB" id="1577640at2759"/>